<evidence type="ECO:0000313" key="2">
    <source>
        <dbReference type="Proteomes" id="UP000281738"/>
    </source>
</evidence>
<dbReference type="AlphaFoldDB" id="A0A3N2CVP5"/>
<dbReference type="OrthoDB" id="4966605at2"/>
<dbReference type="Pfam" id="PF06262">
    <property type="entry name" value="Zincin_1"/>
    <property type="match status" value="1"/>
</dbReference>
<gene>
    <name evidence="1" type="ORF">EDD33_2413</name>
</gene>
<evidence type="ECO:0000313" key="1">
    <source>
        <dbReference type="EMBL" id="ROR91543.1"/>
    </source>
</evidence>
<dbReference type="InterPro" id="IPR038555">
    <property type="entry name" value="Zincin_1_sf"/>
</dbReference>
<dbReference type="Proteomes" id="UP000281738">
    <property type="component" value="Unassembled WGS sequence"/>
</dbReference>
<protein>
    <submittedName>
        <fullName evidence="1">Zinicin-like metallopeptidase</fullName>
    </submittedName>
</protein>
<comment type="caution">
    <text evidence="1">The sequence shown here is derived from an EMBL/GenBank/DDBJ whole genome shotgun (WGS) entry which is preliminary data.</text>
</comment>
<dbReference type="SUPFAM" id="SSF55486">
    <property type="entry name" value="Metalloproteases ('zincins'), catalytic domain"/>
    <property type="match status" value="1"/>
</dbReference>
<dbReference type="EMBL" id="RKHO01000001">
    <property type="protein sequence ID" value="ROR91543.1"/>
    <property type="molecule type" value="Genomic_DNA"/>
</dbReference>
<reference evidence="1 2" key="1">
    <citation type="submission" date="2018-11" db="EMBL/GenBank/DDBJ databases">
        <title>Sequencing the genomes of 1000 actinobacteria strains.</title>
        <authorList>
            <person name="Klenk H.-P."/>
        </authorList>
    </citation>
    <scope>NUCLEOTIDE SEQUENCE [LARGE SCALE GENOMIC DNA]</scope>
    <source>
        <strain evidence="1 2">DSM 12652</strain>
    </source>
</reference>
<dbReference type="InterPro" id="IPR010428">
    <property type="entry name" value="Zincin_1"/>
</dbReference>
<keyword evidence="2" id="KW-1185">Reference proteome</keyword>
<proteinExistence type="predicted"/>
<dbReference type="Gene3D" id="3.30.2010.20">
    <property type="match status" value="1"/>
</dbReference>
<accession>A0A3N2CVP5</accession>
<name>A0A3N2CVP5_9ACTN</name>
<organism evidence="1 2">
    <name type="scientific">Nocardioides aurantiacus</name>
    <dbReference type="NCBI Taxonomy" id="86796"/>
    <lineage>
        <taxon>Bacteria</taxon>
        <taxon>Bacillati</taxon>
        <taxon>Actinomycetota</taxon>
        <taxon>Actinomycetes</taxon>
        <taxon>Propionibacteriales</taxon>
        <taxon>Nocardioidaceae</taxon>
        <taxon>Nocardioides</taxon>
    </lineage>
</organism>
<sequence>MRGPAYAPGAPRGPVPAALTRRERFDRIAVTVMADVEERWHDELSRVELAVEDAPVLPASWVNPRVPLASFVDASGGAPPRLVLFRRPLEHRAETLADLEALVLTVVVEQLAEVLGVPPEDVHPDYEA</sequence>
<dbReference type="CDD" id="cd12954">
    <property type="entry name" value="MMP_TTHA0227_like_1"/>
    <property type="match status" value="1"/>
</dbReference>